<keyword evidence="3" id="KW-0378">Hydrolase</keyword>
<feature type="signal peptide" evidence="1">
    <location>
        <begin position="1"/>
        <end position="18"/>
    </location>
</feature>
<dbReference type="Proteomes" id="UP000198145">
    <property type="component" value="Unassembled WGS sequence"/>
</dbReference>
<accession>A0A2D0AF76</accession>
<dbReference type="eggNOG" id="COG0412">
    <property type="taxonomic scope" value="Bacteria"/>
</dbReference>
<dbReference type="Gene3D" id="3.40.50.1820">
    <property type="entry name" value="alpha/beta hydrolase"/>
    <property type="match status" value="1"/>
</dbReference>
<dbReference type="RefSeq" id="WP_088418122.1">
    <property type="nucleotide sequence ID" value="NZ_NJBA01000004.1"/>
</dbReference>
<dbReference type="InterPro" id="IPR002925">
    <property type="entry name" value="Dienelactn_hydro"/>
</dbReference>
<keyword evidence="1" id="KW-0732">Signal</keyword>
<sequence>MRLLTALLLFAFAASASAAIKTQEIPYESTDGTKMIGYFAYDDAKSGIRPGVIVVHEFWGLNDYAKRRARDLAELGYSALAIDMYGGGKHTEHPNDAKAFMAEALKNADAAKARFQAGLELLKKQPQTDPSKIAAIGYCFGGKVVLDMARAGLPLAGVASFHGVLATQTPAQPGQIKAKILVEHGGADTLVPAESVAAFKTEMDNAKADYKLVIQPGAKHSFTSPDADKHKGHGLDVGYDKTADQKSWADLQAFFKEIFDVKPDAQ</sequence>
<dbReference type="SUPFAM" id="SSF53474">
    <property type="entry name" value="alpha/beta-Hydrolases"/>
    <property type="match status" value="1"/>
</dbReference>
<proteinExistence type="predicted"/>
<dbReference type="InterPro" id="IPR029058">
    <property type="entry name" value="AB_hydrolase_fold"/>
</dbReference>
<dbReference type="EMBL" id="NJBA01000004">
    <property type="protein sequence ID" value="OWP50758.1"/>
    <property type="molecule type" value="Genomic_DNA"/>
</dbReference>
<dbReference type="Pfam" id="PF01738">
    <property type="entry name" value="DLH"/>
    <property type="match status" value="1"/>
</dbReference>
<dbReference type="InterPro" id="IPR050261">
    <property type="entry name" value="FrsA_esterase"/>
</dbReference>
<dbReference type="PANTHER" id="PTHR22946">
    <property type="entry name" value="DIENELACTONE HYDROLASE DOMAIN-CONTAINING PROTEIN-RELATED"/>
    <property type="match status" value="1"/>
</dbReference>
<dbReference type="PANTHER" id="PTHR22946:SF0">
    <property type="entry name" value="DIENELACTONE HYDROLASE DOMAIN-CONTAINING PROTEIN"/>
    <property type="match status" value="1"/>
</dbReference>
<dbReference type="STRING" id="46680.GCA_000807755_05589"/>
<evidence type="ECO:0000256" key="1">
    <source>
        <dbReference type="SAM" id="SignalP"/>
    </source>
</evidence>
<evidence type="ECO:0000313" key="3">
    <source>
        <dbReference type="EMBL" id="OWP50758.1"/>
    </source>
</evidence>
<comment type="caution">
    <text evidence="3">The sequence shown here is derived from an EMBL/GenBank/DDBJ whole genome shotgun (WGS) entry which is preliminary data.</text>
</comment>
<evidence type="ECO:0000313" key="4">
    <source>
        <dbReference type="Proteomes" id="UP000198145"/>
    </source>
</evidence>
<evidence type="ECO:0000259" key="2">
    <source>
        <dbReference type="Pfam" id="PF01738"/>
    </source>
</evidence>
<name>A0A2D0AF76_PSENT</name>
<gene>
    <name evidence="3" type="ORF">CEG18_14600</name>
</gene>
<organism evidence="3 4">
    <name type="scientific">Pseudomonas nitroreducens</name>
    <dbReference type="NCBI Taxonomy" id="46680"/>
    <lineage>
        <taxon>Bacteria</taxon>
        <taxon>Pseudomonadati</taxon>
        <taxon>Pseudomonadota</taxon>
        <taxon>Gammaproteobacteria</taxon>
        <taxon>Pseudomonadales</taxon>
        <taxon>Pseudomonadaceae</taxon>
        <taxon>Pseudomonas</taxon>
    </lineage>
</organism>
<feature type="domain" description="Dienelactone hydrolase" evidence="2">
    <location>
        <begin position="46"/>
        <end position="258"/>
    </location>
</feature>
<dbReference type="GO" id="GO:0016787">
    <property type="term" value="F:hydrolase activity"/>
    <property type="evidence" value="ECO:0007669"/>
    <property type="project" value="UniProtKB-KW"/>
</dbReference>
<reference evidence="3 4" key="1">
    <citation type="submission" date="2017-06" db="EMBL/GenBank/DDBJ databases">
        <title>Draft genome of Pseudomonas nitroreducens DF05.</title>
        <authorList>
            <person name="Iyer R."/>
        </authorList>
    </citation>
    <scope>NUCLEOTIDE SEQUENCE [LARGE SCALE GENOMIC DNA]</scope>
    <source>
        <strain evidence="3 4">DF05</strain>
    </source>
</reference>
<protein>
    <submittedName>
        <fullName evidence="3">Dienelactone hydrolase</fullName>
    </submittedName>
</protein>
<dbReference type="AlphaFoldDB" id="A0A2D0AF76"/>
<feature type="chain" id="PRO_5012903583" evidence="1">
    <location>
        <begin position="19"/>
        <end position="266"/>
    </location>
</feature>